<evidence type="ECO:0000256" key="3">
    <source>
        <dbReference type="ARBA" id="ARBA00022112"/>
    </source>
</evidence>
<feature type="binding site" evidence="4">
    <location>
        <position position="66"/>
    </location>
    <ligand>
        <name>a divalent metal cation</name>
        <dbReference type="ChEBI" id="CHEBI:60240"/>
        <label>1</label>
    </ligand>
</feature>
<dbReference type="KEGG" id="nps:KRR39_12645"/>
<dbReference type="GO" id="GO:0005737">
    <property type="term" value="C:cytoplasm"/>
    <property type="evidence" value="ECO:0007669"/>
    <property type="project" value="TreeGrafter"/>
</dbReference>
<dbReference type="GO" id="GO:0046872">
    <property type="term" value="F:metal ion binding"/>
    <property type="evidence" value="ECO:0007669"/>
    <property type="project" value="UniProtKB-KW"/>
</dbReference>
<dbReference type="NCBIfam" id="TIGR00486">
    <property type="entry name" value="YbgI_SA1388"/>
    <property type="match status" value="1"/>
</dbReference>
<feature type="binding site" evidence="4">
    <location>
        <position position="235"/>
    </location>
    <ligand>
        <name>a divalent metal cation</name>
        <dbReference type="ChEBI" id="CHEBI:60240"/>
        <label>1</label>
    </ligand>
</feature>
<dbReference type="FunFam" id="3.40.1390.30:FF:000001">
    <property type="entry name" value="GTP cyclohydrolase 1 type 2"/>
    <property type="match status" value="1"/>
</dbReference>
<gene>
    <name evidence="5" type="ORF">KRR39_12645</name>
</gene>
<reference evidence="5" key="1">
    <citation type="submission" date="2021-06" db="EMBL/GenBank/DDBJ databases">
        <title>Complete genome sequence of Nocardioides sp. G188.</title>
        <authorList>
            <person name="Im W.-T."/>
        </authorList>
    </citation>
    <scope>NUCLEOTIDE SEQUENCE</scope>
    <source>
        <strain evidence="5">G188</strain>
    </source>
</reference>
<comment type="similarity">
    <text evidence="1">Belongs to the GTP cyclohydrolase I type 2/NIF3 family.</text>
</comment>
<dbReference type="PANTHER" id="PTHR13799:SF14">
    <property type="entry name" value="GTP CYCLOHYDROLASE 1 TYPE 2 HOMOLOG"/>
    <property type="match status" value="1"/>
</dbReference>
<feature type="binding site" evidence="4">
    <location>
        <position position="239"/>
    </location>
    <ligand>
        <name>a divalent metal cation</name>
        <dbReference type="ChEBI" id="CHEBI:60240"/>
        <label>1</label>
    </ligand>
</feature>
<dbReference type="PANTHER" id="PTHR13799">
    <property type="entry name" value="NGG1 INTERACTING FACTOR 3"/>
    <property type="match status" value="1"/>
</dbReference>
<sequence>MTLRLSDLTALLDGWYDPAWAADWDAVGLVCGDPDQPVARVLLAVDPAPTVVAEAAEWGADLIVCHHPLLLTPVHGVAATTPKGRVLHGLIRSGTALFTAHTNADVPADGVNESLARAVGIVDPRVVVEEDGAAADERRATRGHGRIGRLAAPTTLRDFAARVDAALPGTAHGVRVAGDPDRTVETVVVGSGAGDFMLDTVLGTDADVYLTSDLRHHRAGEFLEHGGPALVDVAHWAAEWTWLPVVERKLLAATAALGDTVETRVSDIVTDPWTFRVDRPARR</sequence>
<comment type="subunit">
    <text evidence="2">Homohexamer.</text>
</comment>
<evidence type="ECO:0000256" key="1">
    <source>
        <dbReference type="ARBA" id="ARBA00006964"/>
    </source>
</evidence>
<dbReference type="EMBL" id="CP077062">
    <property type="protein sequence ID" value="QWZ06441.1"/>
    <property type="molecule type" value="Genomic_DNA"/>
</dbReference>
<evidence type="ECO:0000256" key="2">
    <source>
        <dbReference type="ARBA" id="ARBA00011643"/>
    </source>
</evidence>
<organism evidence="5 6">
    <name type="scientific">Nocardioides panacis</name>
    <dbReference type="NCBI Taxonomy" id="2849501"/>
    <lineage>
        <taxon>Bacteria</taxon>
        <taxon>Bacillati</taxon>
        <taxon>Actinomycetota</taxon>
        <taxon>Actinomycetes</taxon>
        <taxon>Propionibacteriales</taxon>
        <taxon>Nocardioidaceae</taxon>
        <taxon>Nocardioides</taxon>
    </lineage>
</organism>
<dbReference type="RefSeq" id="WP_216937360.1">
    <property type="nucleotide sequence ID" value="NZ_CP077062.1"/>
</dbReference>
<name>A0A975XYI9_9ACTN</name>
<feature type="binding site" evidence="4">
    <location>
        <position position="105"/>
    </location>
    <ligand>
        <name>a divalent metal cation</name>
        <dbReference type="ChEBI" id="CHEBI:60240"/>
        <label>1</label>
    </ligand>
</feature>
<proteinExistence type="inferred from homology"/>
<keyword evidence="6" id="KW-1185">Reference proteome</keyword>
<accession>A0A975XYI9</accession>
<protein>
    <recommendedName>
        <fullName evidence="3">GTP cyclohydrolase 1 type 2 homolog</fullName>
    </recommendedName>
</protein>
<keyword evidence="4" id="KW-0479">Metal-binding</keyword>
<dbReference type="InterPro" id="IPR002678">
    <property type="entry name" value="DUF34/NIF3"/>
</dbReference>
<evidence type="ECO:0000313" key="6">
    <source>
        <dbReference type="Proteomes" id="UP000683575"/>
    </source>
</evidence>
<dbReference type="AlphaFoldDB" id="A0A975XYI9"/>
<dbReference type="Proteomes" id="UP000683575">
    <property type="component" value="Chromosome"/>
</dbReference>
<evidence type="ECO:0000313" key="5">
    <source>
        <dbReference type="EMBL" id="QWZ06441.1"/>
    </source>
</evidence>
<dbReference type="Pfam" id="PF01784">
    <property type="entry name" value="DUF34_NIF3"/>
    <property type="match status" value="1"/>
</dbReference>
<feature type="binding site" evidence="4">
    <location>
        <position position="67"/>
    </location>
    <ligand>
        <name>a divalent metal cation</name>
        <dbReference type="ChEBI" id="CHEBI:60240"/>
        <label>1</label>
    </ligand>
</feature>
<evidence type="ECO:0000256" key="4">
    <source>
        <dbReference type="PIRSR" id="PIRSR602678-1"/>
    </source>
</evidence>